<sequence length="184" mass="20234">MSTSTTLLALLEPGPAYGYTLKQNYDRWFARRRPLAFGQVYSTLARLTRDGLADQVEVESGHGPDRRLYRITAQGVGVVDEWVFAPEPPEASAAGTLHARVTVALLSGRDPADVLARQREAHLTRMRALQAQRRGSTGPELLAVTYELAHLDADLRWIEESGARLGAVREQLVAAREGDDDARG</sequence>
<dbReference type="InterPro" id="IPR036390">
    <property type="entry name" value="WH_DNA-bd_sf"/>
</dbReference>
<dbReference type="RefSeq" id="WP_131977671.1">
    <property type="nucleotide sequence ID" value="NZ_SMKL01000001.1"/>
</dbReference>
<dbReference type="Pfam" id="PF03551">
    <property type="entry name" value="PadR"/>
    <property type="match status" value="1"/>
</dbReference>
<feature type="domain" description="Transcription regulator PadR N-terminal" evidence="1">
    <location>
        <begin position="7"/>
        <end position="75"/>
    </location>
</feature>
<evidence type="ECO:0000313" key="3">
    <source>
        <dbReference type="Proteomes" id="UP000295621"/>
    </source>
</evidence>
<reference evidence="2 3" key="1">
    <citation type="submission" date="2019-02" db="EMBL/GenBank/DDBJ databases">
        <title>Draft genome sequences of novel Actinobacteria.</title>
        <authorList>
            <person name="Sahin N."/>
            <person name="Ay H."/>
            <person name="Saygin H."/>
        </authorList>
    </citation>
    <scope>NUCLEOTIDE SEQUENCE [LARGE SCALE GENOMIC DNA]</scope>
    <source>
        <strain evidence="2 3">KC603</strain>
    </source>
</reference>
<proteinExistence type="predicted"/>
<gene>
    <name evidence="2" type="ORF">E1212_00870</name>
</gene>
<dbReference type="OrthoDB" id="3186544at2"/>
<dbReference type="AlphaFoldDB" id="A0A4R4S2P3"/>
<dbReference type="Gene3D" id="1.10.10.10">
    <property type="entry name" value="Winged helix-like DNA-binding domain superfamily/Winged helix DNA-binding domain"/>
    <property type="match status" value="1"/>
</dbReference>
<dbReference type="Proteomes" id="UP000295621">
    <property type="component" value="Unassembled WGS sequence"/>
</dbReference>
<keyword evidence="3" id="KW-1185">Reference proteome</keyword>
<name>A0A4R4S2P3_9ACTN</name>
<protein>
    <submittedName>
        <fullName evidence="2">PadR family transcriptional regulator</fullName>
    </submittedName>
</protein>
<dbReference type="InterPro" id="IPR005149">
    <property type="entry name" value="Tscrpt_reg_PadR_N"/>
</dbReference>
<dbReference type="SUPFAM" id="SSF46785">
    <property type="entry name" value="Winged helix' DNA-binding domain"/>
    <property type="match status" value="1"/>
</dbReference>
<dbReference type="InterPro" id="IPR036388">
    <property type="entry name" value="WH-like_DNA-bd_sf"/>
</dbReference>
<evidence type="ECO:0000313" key="2">
    <source>
        <dbReference type="EMBL" id="TDC57040.1"/>
    </source>
</evidence>
<dbReference type="PANTHER" id="PTHR43252:SF6">
    <property type="entry name" value="NEGATIVE TRANSCRIPTION REGULATOR PADR"/>
    <property type="match status" value="1"/>
</dbReference>
<organism evidence="2 3">
    <name type="scientific">Jiangella ureilytica</name>
    <dbReference type="NCBI Taxonomy" id="2530374"/>
    <lineage>
        <taxon>Bacteria</taxon>
        <taxon>Bacillati</taxon>
        <taxon>Actinomycetota</taxon>
        <taxon>Actinomycetes</taxon>
        <taxon>Jiangellales</taxon>
        <taxon>Jiangellaceae</taxon>
        <taxon>Jiangella</taxon>
    </lineage>
</organism>
<evidence type="ECO:0000259" key="1">
    <source>
        <dbReference type="Pfam" id="PF03551"/>
    </source>
</evidence>
<comment type="caution">
    <text evidence="2">The sequence shown here is derived from an EMBL/GenBank/DDBJ whole genome shotgun (WGS) entry which is preliminary data.</text>
</comment>
<dbReference type="PANTHER" id="PTHR43252">
    <property type="entry name" value="TRANSCRIPTIONAL REGULATOR YQJI"/>
    <property type="match status" value="1"/>
</dbReference>
<dbReference type="EMBL" id="SMKL01000001">
    <property type="protein sequence ID" value="TDC57040.1"/>
    <property type="molecule type" value="Genomic_DNA"/>
</dbReference>
<accession>A0A4R4S2P3</accession>